<feature type="transmembrane region" description="Helical" evidence="1">
    <location>
        <begin position="159"/>
        <end position="178"/>
    </location>
</feature>
<protein>
    <submittedName>
        <fullName evidence="2">YeeE/YedE family protein</fullName>
    </submittedName>
</protein>
<dbReference type="InterPro" id="IPR007272">
    <property type="entry name" value="Sulf_transp_TsuA/YedE"/>
</dbReference>
<dbReference type="Pfam" id="PF04143">
    <property type="entry name" value="Sulf_transp"/>
    <property type="match status" value="1"/>
</dbReference>
<proteinExistence type="predicted"/>
<evidence type="ECO:0000313" key="2">
    <source>
        <dbReference type="EMBL" id="QOY55649.1"/>
    </source>
</evidence>
<feature type="transmembrane region" description="Helical" evidence="1">
    <location>
        <begin position="115"/>
        <end position="139"/>
    </location>
</feature>
<feature type="transmembrane region" description="Helical" evidence="1">
    <location>
        <begin position="6"/>
        <end position="24"/>
    </location>
</feature>
<organism evidence="2 3">
    <name type="scientific">Candidatus Sulfurimonas marisnigri</name>
    <dbReference type="NCBI Taxonomy" id="2740405"/>
    <lineage>
        <taxon>Bacteria</taxon>
        <taxon>Pseudomonadati</taxon>
        <taxon>Campylobacterota</taxon>
        <taxon>Epsilonproteobacteria</taxon>
        <taxon>Campylobacterales</taxon>
        <taxon>Sulfurimonadaceae</taxon>
        <taxon>Sulfurimonas</taxon>
    </lineage>
</organism>
<feature type="transmembrane region" description="Helical" evidence="1">
    <location>
        <begin position="45"/>
        <end position="69"/>
    </location>
</feature>
<dbReference type="Proteomes" id="UP000593836">
    <property type="component" value="Chromosome"/>
</dbReference>
<dbReference type="EMBL" id="CP054493">
    <property type="protein sequence ID" value="QOY55649.1"/>
    <property type="molecule type" value="Genomic_DNA"/>
</dbReference>
<reference evidence="2 3" key="1">
    <citation type="submission" date="2020-05" db="EMBL/GenBank/DDBJ databases">
        <title>Sulfurimonas marisnigri, sp. nov., and Sulfurimonas baltica, sp. nov., manganese oxide reducing chemolithoautotrophs of the class Epsilonproteobacteria isolated from the pelagic redoxclines of the Black and Baltic Seas and emended description of the genus Sulfurimonas.</title>
        <authorList>
            <person name="Henkel J.V."/>
            <person name="Laudan C."/>
            <person name="Werner J."/>
            <person name="Neu T."/>
            <person name="Plewe S."/>
            <person name="Sproer C."/>
            <person name="Bunk B."/>
            <person name="Schulz-Vogt H.N."/>
        </authorList>
    </citation>
    <scope>NUCLEOTIDE SEQUENCE [LARGE SCALE GENOMIC DNA]</scope>
    <source>
        <strain evidence="2 3">SoZ1</strain>
    </source>
</reference>
<evidence type="ECO:0000256" key="1">
    <source>
        <dbReference type="SAM" id="Phobius"/>
    </source>
</evidence>
<evidence type="ECO:0000313" key="3">
    <source>
        <dbReference type="Proteomes" id="UP000593836"/>
    </source>
</evidence>
<feature type="transmembrane region" description="Helical" evidence="1">
    <location>
        <begin position="81"/>
        <end position="103"/>
    </location>
</feature>
<name>A0A7S7RRE0_9BACT</name>
<dbReference type="RefSeq" id="WP_194367688.1">
    <property type="nucleotide sequence ID" value="NZ_CP054493.1"/>
</dbReference>
<keyword evidence="1" id="KW-1133">Transmembrane helix</keyword>
<dbReference type="KEGG" id="smas:HUE87_05335"/>
<keyword evidence="3" id="KW-1185">Reference proteome</keyword>
<gene>
    <name evidence="2" type="ORF">HUE87_05335</name>
</gene>
<keyword evidence="1" id="KW-0472">Membrane</keyword>
<dbReference type="AlphaFoldDB" id="A0A7S7RRE0"/>
<keyword evidence="1" id="KW-0812">Transmembrane</keyword>
<accession>A0A7S7RRE0</accession>
<sequence>MNFPFEYTSGIMIIIGGFFFGYFLEVSGLGSPRKLNAQFTFKDWSIFKVMFVAIVVAAVGLWFFDLFGWVRLDALNVQTTFFWAMAVGGALLGAGLAIGGYCPGTSVVGLFTGRIDALIFMLGMLIGVFLFAILFDTILPLYVAAKGPESQTLSQLMHVQAWVVLLGLIALAAAGFWLGTKMESKQNSVIKAKDLDITDQ</sequence>